<dbReference type="AlphaFoldDB" id="A0A6J8CRQ8"/>
<feature type="domain" description="CCHC-type" evidence="3">
    <location>
        <begin position="134"/>
        <end position="147"/>
    </location>
</feature>
<proteinExistence type="predicted"/>
<feature type="compositionally biased region" description="Polar residues" evidence="2">
    <location>
        <begin position="191"/>
        <end position="202"/>
    </location>
</feature>
<dbReference type="SUPFAM" id="SSF57756">
    <property type="entry name" value="Retrovirus zinc finger-like domains"/>
    <property type="match status" value="1"/>
</dbReference>
<organism evidence="4 5">
    <name type="scientific">Mytilus coruscus</name>
    <name type="common">Sea mussel</name>
    <dbReference type="NCBI Taxonomy" id="42192"/>
    <lineage>
        <taxon>Eukaryota</taxon>
        <taxon>Metazoa</taxon>
        <taxon>Spiralia</taxon>
        <taxon>Lophotrochozoa</taxon>
        <taxon>Mollusca</taxon>
        <taxon>Bivalvia</taxon>
        <taxon>Autobranchia</taxon>
        <taxon>Pteriomorphia</taxon>
        <taxon>Mytilida</taxon>
        <taxon>Mytiloidea</taxon>
        <taxon>Mytilidae</taxon>
        <taxon>Mytilinae</taxon>
        <taxon>Mytilus</taxon>
    </lineage>
</organism>
<dbReference type="OrthoDB" id="3863715at2759"/>
<protein>
    <recommendedName>
        <fullName evidence="3">CCHC-type domain-containing protein</fullName>
    </recommendedName>
</protein>
<reference evidence="4 5" key="1">
    <citation type="submission" date="2020-06" db="EMBL/GenBank/DDBJ databases">
        <authorList>
            <person name="Li R."/>
            <person name="Bekaert M."/>
        </authorList>
    </citation>
    <scope>NUCLEOTIDE SEQUENCE [LARGE SCALE GENOMIC DNA]</scope>
    <source>
        <strain evidence="5">wild</strain>
    </source>
</reference>
<keyword evidence="1" id="KW-0862">Zinc</keyword>
<evidence type="ECO:0000313" key="4">
    <source>
        <dbReference type="EMBL" id="CAC5398176.1"/>
    </source>
</evidence>
<dbReference type="PROSITE" id="PS50158">
    <property type="entry name" value="ZF_CCHC"/>
    <property type="match status" value="1"/>
</dbReference>
<dbReference type="InterPro" id="IPR036875">
    <property type="entry name" value="Znf_CCHC_sf"/>
</dbReference>
<dbReference type="EMBL" id="CACVKT020005836">
    <property type="protein sequence ID" value="CAC5398176.1"/>
    <property type="molecule type" value="Genomic_DNA"/>
</dbReference>
<name>A0A6J8CRQ8_MYTCO</name>
<feature type="compositionally biased region" description="Polar residues" evidence="2">
    <location>
        <begin position="149"/>
        <end position="160"/>
    </location>
</feature>
<evidence type="ECO:0000256" key="1">
    <source>
        <dbReference type="PROSITE-ProRule" id="PRU00047"/>
    </source>
</evidence>
<keyword evidence="1" id="KW-0479">Metal-binding</keyword>
<dbReference type="SMART" id="SM00343">
    <property type="entry name" value="ZnF_C2HC"/>
    <property type="match status" value="2"/>
</dbReference>
<evidence type="ECO:0000256" key="2">
    <source>
        <dbReference type="SAM" id="MobiDB-lite"/>
    </source>
</evidence>
<dbReference type="Proteomes" id="UP000507470">
    <property type="component" value="Unassembled WGS sequence"/>
</dbReference>
<dbReference type="SUPFAM" id="SSF54928">
    <property type="entry name" value="RNA-binding domain, RBD"/>
    <property type="match status" value="1"/>
</dbReference>
<dbReference type="InterPro" id="IPR001878">
    <property type="entry name" value="Znf_CCHC"/>
</dbReference>
<dbReference type="InterPro" id="IPR035979">
    <property type="entry name" value="RBD_domain_sf"/>
</dbReference>
<keyword evidence="5" id="KW-1185">Reference proteome</keyword>
<accession>A0A6J8CRQ8</accession>
<evidence type="ECO:0000259" key="3">
    <source>
        <dbReference type="PROSITE" id="PS50158"/>
    </source>
</evidence>
<dbReference type="GO" id="GO:0003676">
    <property type="term" value="F:nucleic acid binding"/>
    <property type="evidence" value="ECO:0007669"/>
    <property type="project" value="InterPro"/>
</dbReference>
<gene>
    <name evidence="4" type="ORF">MCOR_32560</name>
</gene>
<feature type="region of interest" description="Disordered" evidence="2">
    <location>
        <begin position="149"/>
        <end position="202"/>
    </location>
</feature>
<sequence length="202" mass="23146">MAYLPCTRRSKRPPPHIWRTVNDQPEYLRVRVSNIPLSADDGQIFGFFQSIGVVITSYFIERLIIDGFHTDCQSADRIFYVQRLEGTLPRFTKNGKYNAKIYYEGQIYINPYITCQRCLKKGHKQEKFQMNWVCNQCGKEGHKAKECQTLTPTTTASDTEVNNKDDQSDSSESESGDETDIGDHVDHSEIPPSQSILQPTDE</sequence>
<evidence type="ECO:0000313" key="5">
    <source>
        <dbReference type="Proteomes" id="UP000507470"/>
    </source>
</evidence>
<dbReference type="GO" id="GO:0008270">
    <property type="term" value="F:zinc ion binding"/>
    <property type="evidence" value="ECO:0007669"/>
    <property type="project" value="UniProtKB-KW"/>
</dbReference>
<keyword evidence="1" id="KW-0863">Zinc-finger</keyword>
<feature type="compositionally biased region" description="Acidic residues" evidence="2">
    <location>
        <begin position="168"/>
        <end position="180"/>
    </location>
</feature>